<keyword evidence="3" id="KW-1185">Reference proteome</keyword>
<evidence type="ECO:0000256" key="1">
    <source>
        <dbReference type="SAM" id="MobiDB-lite"/>
    </source>
</evidence>
<gene>
    <name evidence="2" type="ORF">Pla175_06290</name>
</gene>
<name>A0A518D739_9BACT</name>
<accession>A0A518D739</accession>
<feature type="region of interest" description="Disordered" evidence="1">
    <location>
        <begin position="1"/>
        <end position="55"/>
    </location>
</feature>
<dbReference type="Gene3D" id="1.25.10.10">
    <property type="entry name" value="Leucine-rich Repeat Variant"/>
    <property type="match status" value="1"/>
</dbReference>
<organism evidence="2 3">
    <name type="scientific">Pirellulimonas nuda</name>
    <dbReference type="NCBI Taxonomy" id="2528009"/>
    <lineage>
        <taxon>Bacteria</taxon>
        <taxon>Pseudomonadati</taxon>
        <taxon>Planctomycetota</taxon>
        <taxon>Planctomycetia</taxon>
        <taxon>Pirellulales</taxon>
        <taxon>Lacipirellulaceae</taxon>
        <taxon>Pirellulimonas</taxon>
    </lineage>
</organism>
<protein>
    <submittedName>
        <fullName evidence="2">Uncharacterized protein</fullName>
    </submittedName>
</protein>
<dbReference type="AlphaFoldDB" id="A0A518D739"/>
<dbReference type="Proteomes" id="UP000317429">
    <property type="component" value="Chromosome"/>
</dbReference>
<evidence type="ECO:0000313" key="3">
    <source>
        <dbReference type="Proteomes" id="UP000317429"/>
    </source>
</evidence>
<feature type="region of interest" description="Disordered" evidence="1">
    <location>
        <begin position="182"/>
        <end position="204"/>
    </location>
</feature>
<feature type="compositionally biased region" description="Gly residues" evidence="1">
    <location>
        <begin position="18"/>
        <end position="33"/>
    </location>
</feature>
<feature type="compositionally biased region" description="Gly residues" evidence="1">
    <location>
        <begin position="1"/>
        <end position="11"/>
    </location>
</feature>
<dbReference type="SUPFAM" id="SSF48371">
    <property type="entry name" value="ARM repeat"/>
    <property type="match status" value="1"/>
</dbReference>
<sequence length="588" mass="63470">MLEDLFGGGVGESASPFGGHGGGGEADPFGGGGMERDDTFGGGGEFGRRGGAFGGEYGGAFGNEFAAEQPAEGPNNQGFQFPTAEEQRYADRAFHLLGLEVEKLSAEESERVKKLGLKGGVRIASNAGPNNATRAPWVQNGDLLVGLHASPITGLKDLYELLGRDDLQEYQPMKMYVVRRPHTESDDPFGGGFGGEERPPSRDEVISGRIYPDEKAWQATQPELEAAPLWPQVDPTKPSPAQADAASSGLAPGAVLYDGKTFDEWRGLWKQELNPERRIEAVQALGAFASNGYAEEATEAILDVAGEYDFASTAGTFGELKQEILAQLDGRRGPKAGQVAWSLTMHRYGRDPDRYQALMVRLIYGVHENNGRQDELFELAESEDKQIAGAALVRLAVLYGDDPRFPDLLDRNLQSSDPERVADGLRAIGTTKHWPQEADRALLHPNLKVQALARRVAGGLDPNRYREIAERATSLLTAAEDQADQIALCRALAALRRASTKGARGATEALIQSQDETLKYAALVATLVVTNPDVHPTASNYSRSPVFQSFAKELGVTAPVAMGRLGSPEWEAFLQRINNEIAVVQSGR</sequence>
<feature type="compositionally biased region" description="Basic and acidic residues" evidence="1">
    <location>
        <begin position="195"/>
        <end position="204"/>
    </location>
</feature>
<dbReference type="KEGG" id="pnd:Pla175_06290"/>
<feature type="compositionally biased region" description="Gly residues" evidence="1">
    <location>
        <begin position="40"/>
        <end position="55"/>
    </location>
</feature>
<reference evidence="2 3" key="1">
    <citation type="submission" date="2019-02" db="EMBL/GenBank/DDBJ databases">
        <title>Deep-cultivation of Planctomycetes and their phenomic and genomic characterization uncovers novel biology.</title>
        <authorList>
            <person name="Wiegand S."/>
            <person name="Jogler M."/>
            <person name="Boedeker C."/>
            <person name="Pinto D."/>
            <person name="Vollmers J."/>
            <person name="Rivas-Marin E."/>
            <person name="Kohn T."/>
            <person name="Peeters S.H."/>
            <person name="Heuer A."/>
            <person name="Rast P."/>
            <person name="Oberbeckmann S."/>
            <person name="Bunk B."/>
            <person name="Jeske O."/>
            <person name="Meyerdierks A."/>
            <person name="Storesund J.E."/>
            <person name="Kallscheuer N."/>
            <person name="Luecker S."/>
            <person name="Lage O.M."/>
            <person name="Pohl T."/>
            <person name="Merkel B.J."/>
            <person name="Hornburger P."/>
            <person name="Mueller R.-W."/>
            <person name="Bruemmer F."/>
            <person name="Labrenz M."/>
            <person name="Spormann A.M."/>
            <person name="Op den Camp H."/>
            <person name="Overmann J."/>
            <person name="Amann R."/>
            <person name="Jetten M.S.M."/>
            <person name="Mascher T."/>
            <person name="Medema M.H."/>
            <person name="Devos D.P."/>
            <person name="Kaster A.-K."/>
            <person name="Ovreas L."/>
            <person name="Rohde M."/>
            <person name="Galperin M.Y."/>
            <person name="Jogler C."/>
        </authorList>
    </citation>
    <scope>NUCLEOTIDE SEQUENCE [LARGE SCALE GENOMIC DNA]</scope>
    <source>
        <strain evidence="2 3">Pla175</strain>
    </source>
</reference>
<evidence type="ECO:0000313" key="2">
    <source>
        <dbReference type="EMBL" id="QDU87271.1"/>
    </source>
</evidence>
<proteinExistence type="predicted"/>
<dbReference type="EMBL" id="CP036291">
    <property type="protein sequence ID" value="QDU87271.1"/>
    <property type="molecule type" value="Genomic_DNA"/>
</dbReference>
<dbReference type="InterPro" id="IPR016024">
    <property type="entry name" value="ARM-type_fold"/>
</dbReference>
<dbReference type="InterPro" id="IPR011989">
    <property type="entry name" value="ARM-like"/>
</dbReference>